<dbReference type="Pfam" id="PF04972">
    <property type="entry name" value="BON"/>
    <property type="match status" value="1"/>
</dbReference>
<accession>A0A0W0Y7Y0</accession>
<dbReference type="EMBL" id="LNYS01000001">
    <property type="protein sequence ID" value="KTD53053.1"/>
    <property type="molecule type" value="Genomic_DNA"/>
</dbReference>
<protein>
    <submittedName>
        <fullName evidence="3">Putative periplasmic or secreted lipoprotein</fullName>
    </submittedName>
</protein>
<keyword evidence="3" id="KW-0449">Lipoprotein</keyword>
<evidence type="ECO:0000256" key="1">
    <source>
        <dbReference type="SAM" id="SignalP"/>
    </source>
</evidence>
<comment type="caution">
    <text evidence="3">The sequence shown here is derived from an EMBL/GenBank/DDBJ whole genome shotgun (WGS) entry which is preliminary data.</text>
</comment>
<organism evidence="3 4">
    <name type="scientific">Legionella quinlivanii</name>
    <dbReference type="NCBI Taxonomy" id="45073"/>
    <lineage>
        <taxon>Bacteria</taxon>
        <taxon>Pseudomonadati</taxon>
        <taxon>Pseudomonadota</taxon>
        <taxon>Gammaproteobacteria</taxon>
        <taxon>Legionellales</taxon>
        <taxon>Legionellaceae</taxon>
        <taxon>Legionella</taxon>
    </lineage>
</organism>
<dbReference type="PROSITE" id="PS51257">
    <property type="entry name" value="PROKAR_LIPOPROTEIN"/>
    <property type="match status" value="1"/>
</dbReference>
<feature type="domain" description="BON" evidence="2">
    <location>
        <begin position="34"/>
        <end position="101"/>
    </location>
</feature>
<dbReference type="RefSeq" id="WP_058506147.1">
    <property type="nucleotide sequence ID" value="NZ_CAAAIK010000013.1"/>
</dbReference>
<dbReference type="STRING" id="45073.Lqui_0008"/>
<feature type="signal peptide" evidence="1">
    <location>
        <begin position="1"/>
        <end position="21"/>
    </location>
</feature>
<name>A0A0W0Y7Y0_9GAMM</name>
<sequence>MLSFTKSLLIAFAAFALLACSATPTRESTGQYLDSTSITARAKAKLVDELGPESLAIQVKTFKDEVQLSGFVNSPIIKNRAALIVRSIPDVRRVRNDLIVK</sequence>
<dbReference type="Gene3D" id="3.30.1340.30">
    <property type="match status" value="1"/>
</dbReference>
<dbReference type="PATRIC" id="fig|45073.5.peg.8"/>
<dbReference type="OrthoDB" id="7360581at2"/>
<dbReference type="PROSITE" id="PS50914">
    <property type="entry name" value="BON"/>
    <property type="match status" value="1"/>
</dbReference>
<gene>
    <name evidence="3" type="ORF">Lqui_0008</name>
</gene>
<feature type="chain" id="PRO_5006917318" evidence="1">
    <location>
        <begin position="22"/>
        <end position="101"/>
    </location>
</feature>
<reference evidence="3 4" key="1">
    <citation type="submission" date="2015-11" db="EMBL/GenBank/DDBJ databases">
        <title>Genomic analysis of 38 Legionella species identifies large and diverse effector repertoires.</title>
        <authorList>
            <person name="Burstein D."/>
            <person name="Amaro F."/>
            <person name="Zusman T."/>
            <person name="Lifshitz Z."/>
            <person name="Cohen O."/>
            <person name="Gilbert J.A."/>
            <person name="Pupko T."/>
            <person name="Shuman H.A."/>
            <person name="Segal G."/>
        </authorList>
    </citation>
    <scope>NUCLEOTIDE SEQUENCE [LARGE SCALE GENOMIC DNA]</scope>
    <source>
        <strain evidence="3 4">CDC#1442-AUS-E</strain>
    </source>
</reference>
<proteinExistence type="predicted"/>
<evidence type="ECO:0000313" key="3">
    <source>
        <dbReference type="EMBL" id="KTD53053.1"/>
    </source>
</evidence>
<evidence type="ECO:0000313" key="4">
    <source>
        <dbReference type="Proteomes" id="UP000054618"/>
    </source>
</evidence>
<keyword evidence="1" id="KW-0732">Signal</keyword>
<evidence type="ECO:0000259" key="2">
    <source>
        <dbReference type="PROSITE" id="PS50914"/>
    </source>
</evidence>
<dbReference type="Proteomes" id="UP000054618">
    <property type="component" value="Unassembled WGS sequence"/>
</dbReference>
<keyword evidence="4" id="KW-1185">Reference proteome</keyword>
<dbReference type="InterPro" id="IPR007055">
    <property type="entry name" value="BON_dom"/>
</dbReference>
<dbReference type="AlphaFoldDB" id="A0A0W0Y7Y0"/>